<accession>A0A255ZAY3</accession>
<dbReference type="OrthoDB" id="4295522at2"/>
<sequence length="151" mass="16862">MTDLELTLANRKVLYAYLVNYSTEELNTIPPGQSNNLIWNIGHTIVIQQLLVYQLSGNKLLIPAEMVGLYNRGTIPTGTTSEAEIEMIKSLVCNTIEQTSADLAAGKFSNYTTYQTLLGIPLEKVEDAIKFNNFHEALHLAFCLKIKKGLR</sequence>
<proteinExistence type="predicted"/>
<gene>
    <name evidence="2" type="ORF">CHX27_14420</name>
</gene>
<dbReference type="Proteomes" id="UP000216035">
    <property type="component" value="Unassembled WGS sequence"/>
</dbReference>
<evidence type="ECO:0000259" key="1">
    <source>
        <dbReference type="Pfam" id="PF12867"/>
    </source>
</evidence>
<comment type="caution">
    <text evidence="2">The sequence shown here is derived from an EMBL/GenBank/DDBJ whole genome shotgun (WGS) entry which is preliminary data.</text>
</comment>
<name>A0A255ZAY3_9FLAO</name>
<dbReference type="InterPro" id="IPR034660">
    <property type="entry name" value="DinB/YfiT-like"/>
</dbReference>
<dbReference type="AlphaFoldDB" id="A0A255ZAY3"/>
<evidence type="ECO:0000313" key="2">
    <source>
        <dbReference type="EMBL" id="OYQ38581.1"/>
    </source>
</evidence>
<dbReference type="Pfam" id="PF12867">
    <property type="entry name" value="DinB_2"/>
    <property type="match status" value="1"/>
</dbReference>
<organism evidence="2 3">
    <name type="scientific">Flavobacterium aurantiibacter</name>
    <dbReference type="NCBI Taxonomy" id="2023067"/>
    <lineage>
        <taxon>Bacteria</taxon>
        <taxon>Pseudomonadati</taxon>
        <taxon>Bacteroidota</taxon>
        <taxon>Flavobacteriia</taxon>
        <taxon>Flavobacteriales</taxon>
        <taxon>Flavobacteriaceae</taxon>
        <taxon>Flavobacterium</taxon>
    </lineage>
</organism>
<dbReference type="RefSeq" id="WP_094487461.1">
    <property type="nucleotide sequence ID" value="NZ_NOXX01000226.1"/>
</dbReference>
<reference evidence="2 3" key="1">
    <citation type="submission" date="2017-07" db="EMBL/GenBank/DDBJ databases">
        <title>Flavobacterium cyanobacteriorum sp. nov., isolated from cyanobacterial aggregates in a eutrophic lake.</title>
        <authorList>
            <person name="Cai H."/>
        </authorList>
    </citation>
    <scope>NUCLEOTIDE SEQUENCE [LARGE SCALE GENOMIC DNA]</scope>
    <source>
        <strain evidence="2 3">TH167</strain>
    </source>
</reference>
<dbReference type="InterPro" id="IPR024775">
    <property type="entry name" value="DinB-like"/>
</dbReference>
<dbReference type="EMBL" id="NOXX01000226">
    <property type="protein sequence ID" value="OYQ38581.1"/>
    <property type="molecule type" value="Genomic_DNA"/>
</dbReference>
<protein>
    <recommendedName>
        <fullName evidence="1">DinB-like domain-containing protein</fullName>
    </recommendedName>
</protein>
<dbReference type="SUPFAM" id="SSF109854">
    <property type="entry name" value="DinB/YfiT-like putative metalloenzymes"/>
    <property type="match status" value="1"/>
</dbReference>
<evidence type="ECO:0000313" key="3">
    <source>
        <dbReference type="Proteomes" id="UP000216035"/>
    </source>
</evidence>
<feature type="domain" description="DinB-like" evidence="1">
    <location>
        <begin position="9"/>
        <end position="141"/>
    </location>
</feature>
<keyword evidence="3" id="KW-1185">Reference proteome</keyword>